<dbReference type="Gene3D" id="2.10.310.10">
    <property type="entry name" value="Serpins superfamily"/>
    <property type="match status" value="1"/>
</dbReference>
<dbReference type="SUPFAM" id="SSF56574">
    <property type="entry name" value="Serpins"/>
    <property type="match status" value="1"/>
</dbReference>
<dbReference type="Gene3D" id="3.30.497.10">
    <property type="entry name" value="Antithrombin, subunit I, domain 2"/>
    <property type="match status" value="1"/>
</dbReference>
<evidence type="ECO:0000313" key="3">
    <source>
        <dbReference type="Proteomes" id="UP000694389"/>
    </source>
</evidence>
<protein>
    <recommendedName>
        <fullName evidence="1">Serpin domain-containing protein</fullName>
    </recommendedName>
</protein>
<dbReference type="InterPro" id="IPR036186">
    <property type="entry name" value="Serpin_sf"/>
</dbReference>
<dbReference type="InterPro" id="IPR042178">
    <property type="entry name" value="Serpin_sf_1"/>
</dbReference>
<dbReference type="Ensembl" id="ENSDLAT00005068949.1">
    <property type="protein sequence ID" value="ENSDLAP00005075540.1"/>
    <property type="gene ID" value="ENSDLAG00005034336.1"/>
</dbReference>
<evidence type="ECO:0000259" key="1">
    <source>
        <dbReference type="Pfam" id="PF00079"/>
    </source>
</evidence>
<dbReference type="AlphaFoldDB" id="A0A8P4KBS7"/>
<dbReference type="Proteomes" id="UP000694389">
    <property type="component" value="Unassembled WGS sequence"/>
</dbReference>
<evidence type="ECO:0000313" key="2">
    <source>
        <dbReference type="Ensembl" id="ENSDLAP00005075540.1"/>
    </source>
</evidence>
<dbReference type="Pfam" id="PF00079">
    <property type="entry name" value="Serpin"/>
    <property type="match status" value="1"/>
</dbReference>
<keyword evidence="3" id="KW-1185">Reference proteome</keyword>
<dbReference type="InterPro" id="IPR000215">
    <property type="entry name" value="Serpin_fam"/>
</dbReference>
<feature type="domain" description="Serpin" evidence="1">
    <location>
        <begin position="15"/>
        <end position="114"/>
    </location>
</feature>
<dbReference type="GO" id="GO:0005615">
    <property type="term" value="C:extracellular space"/>
    <property type="evidence" value="ECO:0007669"/>
    <property type="project" value="InterPro"/>
</dbReference>
<dbReference type="PANTHER" id="PTHR11461">
    <property type="entry name" value="SERINE PROTEASE INHIBITOR, SERPIN"/>
    <property type="match status" value="1"/>
</dbReference>
<reference evidence="2" key="2">
    <citation type="submission" date="2025-09" db="UniProtKB">
        <authorList>
            <consortium name="Ensembl"/>
        </authorList>
    </citation>
    <scope>IDENTIFICATION</scope>
</reference>
<dbReference type="PROSITE" id="PS00284">
    <property type="entry name" value="SERPIN"/>
    <property type="match status" value="1"/>
</dbReference>
<proteinExistence type="predicted"/>
<dbReference type="PANTHER" id="PTHR11461:SF372">
    <property type="entry name" value="ACCESSORY GLAND PROTEIN ACP76A-RELATED"/>
    <property type="match status" value="1"/>
</dbReference>
<dbReference type="GeneTree" id="ENSGT00940000159462"/>
<name>A0A8P4KBS7_DICLA</name>
<sequence>MPCSCFLNIVFFIYFQLRKSYSLESLLKNSGVSSIFSDSADFSGISSKTTLKLVKAPHEVMLEVEETKSEDGGRPDIMLDFSVPPRITFNRPFMLIIYDDLTGLVLLIGRIIDPTDV</sequence>
<dbReference type="InterPro" id="IPR023795">
    <property type="entry name" value="Serpin_CS"/>
</dbReference>
<dbReference type="InterPro" id="IPR023796">
    <property type="entry name" value="Serpin_dom"/>
</dbReference>
<dbReference type="GO" id="GO:0004867">
    <property type="term" value="F:serine-type endopeptidase inhibitor activity"/>
    <property type="evidence" value="ECO:0007669"/>
    <property type="project" value="InterPro"/>
</dbReference>
<reference evidence="2" key="1">
    <citation type="submission" date="2025-08" db="UniProtKB">
        <authorList>
            <consortium name="Ensembl"/>
        </authorList>
    </citation>
    <scope>IDENTIFICATION</scope>
</reference>
<organism evidence="2 3">
    <name type="scientific">Dicentrarchus labrax</name>
    <name type="common">European seabass</name>
    <name type="synonym">Morone labrax</name>
    <dbReference type="NCBI Taxonomy" id="13489"/>
    <lineage>
        <taxon>Eukaryota</taxon>
        <taxon>Metazoa</taxon>
        <taxon>Chordata</taxon>
        <taxon>Craniata</taxon>
        <taxon>Vertebrata</taxon>
        <taxon>Euteleostomi</taxon>
        <taxon>Actinopterygii</taxon>
        <taxon>Neopterygii</taxon>
        <taxon>Teleostei</taxon>
        <taxon>Neoteleostei</taxon>
        <taxon>Acanthomorphata</taxon>
        <taxon>Eupercaria</taxon>
        <taxon>Moronidae</taxon>
        <taxon>Dicentrarchus</taxon>
    </lineage>
</organism>
<accession>A0A8P4KBS7</accession>